<protein>
    <submittedName>
        <fullName evidence="1">Uncharacterized protein</fullName>
    </submittedName>
</protein>
<dbReference type="PROSITE" id="PS51257">
    <property type="entry name" value="PROKAR_LIPOPROTEIN"/>
    <property type="match status" value="1"/>
</dbReference>
<dbReference type="EMBL" id="FXAW01000004">
    <property type="protein sequence ID" value="SMG36264.1"/>
    <property type="molecule type" value="Genomic_DNA"/>
</dbReference>
<dbReference type="Proteomes" id="UP000193804">
    <property type="component" value="Unassembled WGS sequence"/>
</dbReference>
<evidence type="ECO:0000313" key="2">
    <source>
        <dbReference type="Proteomes" id="UP000193804"/>
    </source>
</evidence>
<evidence type="ECO:0000313" key="1">
    <source>
        <dbReference type="EMBL" id="SMG36264.1"/>
    </source>
</evidence>
<dbReference type="AlphaFoldDB" id="A0A1X7K655"/>
<sequence length="383" mass="44780">MLTIKEISLFIIFIAACMLAQAQIKVERNFNLELAEKDSIKSLKLEKSLNAFLTEAQQGKFSNEYVDSTHQRKYEFFFNKLVGFGKNSPGRVFNNPIVIKSYSERDEGEIYFITFSLSGSQDGQPFIYRIVEVKAVPYNDHYRFYSPFEERTSNFKSEEYDNITYYYSGNFNKQKALEFSEIRDELSTLTHTEKSPLDYYKFESIDELLKSYGLIYSANNCNFLCYDLGFTDSEGEIYMTGTDNENYIFGYVGDYLYYNLPNREQIYWPFVNGISTYFGGYGLSYESIEELKAQFRSEIERKPNIDFLEEFKKGRKSSVNRHFSYFVMSAFICEAVIKDKGFENVLKLVYSGKDGGLFFENLKKVLDVDETGFHDFIENLIYS</sequence>
<gene>
    <name evidence="1" type="ORF">SAMN05661096_02421</name>
</gene>
<name>A0A1X7K655_9BACT</name>
<organism evidence="1 2">
    <name type="scientific">Marivirga sericea</name>
    <dbReference type="NCBI Taxonomy" id="1028"/>
    <lineage>
        <taxon>Bacteria</taxon>
        <taxon>Pseudomonadati</taxon>
        <taxon>Bacteroidota</taxon>
        <taxon>Cytophagia</taxon>
        <taxon>Cytophagales</taxon>
        <taxon>Marivirgaceae</taxon>
        <taxon>Marivirga</taxon>
    </lineage>
</organism>
<reference evidence="2" key="1">
    <citation type="submission" date="2017-04" db="EMBL/GenBank/DDBJ databases">
        <authorList>
            <person name="Varghese N."/>
            <person name="Submissions S."/>
        </authorList>
    </citation>
    <scope>NUCLEOTIDE SEQUENCE [LARGE SCALE GENOMIC DNA]</scope>
    <source>
        <strain evidence="2">DSM 4125</strain>
    </source>
</reference>
<proteinExistence type="predicted"/>
<dbReference type="STRING" id="1028.SAMN05661096_02421"/>
<keyword evidence="2" id="KW-1185">Reference proteome</keyword>
<dbReference type="RefSeq" id="WP_139828020.1">
    <property type="nucleotide sequence ID" value="NZ_FXAW01000004.1"/>
</dbReference>
<accession>A0A1X7K655</accession>
<dbReference type="OrthoDB" id="788878at2"/>